<gene>
    <name evidence="2" type="ORF">H9L15_01740</name>
</gene>
<dbReference type="PANTHER" id="PTHR40254:SF1">
    <property type="entry name" value="BLR0577 PROTEIN"/>
    <property type="match status" value="1"/>
</dbReference>
<keyword evidence="3" id="KW-1185">Reference proteome</keyword>
<accession>A0ABX6T273</accession>
<reference evidence="2 3" key="1">
    <citation type="submission" date="2020-08" db="EMBL/GenBank/DDBJ databases">
        <title>Genome sequence of Sphingomonas daechungensis KACC 18115T.</title>
        <authorList>
            <person name="Hyun D.-W."/>
            <person name="Bae J.-W."/>
        </authorList>
    </citation>
    <scope>NUCLEOTIDE SEQUENCE [LARGE SCALE GENOMIC DNA]</scope>
    <source>
        <strain evidence="2 3">KACC 18115</strain>
    </source>
</reference>
<name>A0ABX6T273_9SPHN</name>
<dbReference type="SUPFAM" id="SSF51905">
    <property type="entry name" value="FAD/NAD(P)-binding domain"/>
    <property type="match status" value="1"/>
</dbReference>
<evidence type="ECO:0000259" key="1">
    <source>
        <dbReference type="Pfam" id="PF13454"/>
    </source>
</evidence>
<evidence type="ECO:0000313" key="3">
    <source>
        <dbReference type="Proteomes" id="UP000516134"/>
    </source>
</evidence>
<dbReference type="Proteomes" id="UP000516134">
    <property type="component" value="Chromosome"/>
</dbReference>
<sequence length="309" mass="33432">MKFDRLPVAIVGGGFSGTMVAAQLARKGIDAVLIDGSGRAGQGVAYSTSDAAHVLNIQADVMSAWPEDLEHFRRAVEDEGATGRDFVQRRQFGTYLRGILGEALESGHLRLVEKQATEAEPSEDGWTVQLDNGDRIAARGLVLAIGNQPPEKLPFGGGSARVIDNPWGPEARAAIPALASSGGDVMLLGTGLTMVDAVLSLDAAGHGGRIVALSRRGLIPRGHTEGFAPAPVDAEDIPFGNVRTLWRWLRRRGAEIGWRAAVDGMRPHSHRLWQTLPPEEKRRFARHARPWWDVHRHRIAPEVAAACRA</sequence>
<dbReference type="EMBL" id="CP060780">
    <property type="protein sequence ID" value="QNP43529.1"/>
    <property type="molecule type" value="Genomic_DNA"/>
</dbReference>
<dbReference type="InterPro" id="IPR052189">
    <property type="entry name" value="L-asp_N-monooxygenase_NS-form"/>
</dbReference>
<proteinExistence type="predicted"/>
<dbReference type="InterPro" id="IPR036188">
    <property type="entry name" value="FAD/NAD-bd_sf"/>
</dbReference>
<dbReference type="RefSeq" id="WP_187714959.1">
    <property type="nucleotide sequence ID" value="NZ_CP060780.1"/>
</dbReference>
<dbReference type="InterPro" id="IPR038732">
    <property type="entry name" value="HpyO/CreE_NAD-binding"/>
</dbReference>
<evidence type="ECO:0000313" key="2">
    <source>
        <dbReference type="EMBL" id="QNP43529.1"/>
    </source>
</evidence>
<organism evidence="2 3">
    <name type="scientific">Sphingomonas daechungensis</name>
    <dbReference type="NCBI Taxonomy" id="1176646"/>
    <lineage>
        <taxon>Bacteria</taxon>
        <taxon>Pseudomonadati</taxon>
        <taxon>Pseudomonadota</taxon>
        <taxon>Alphaproteobacteria</taxon>
        <taxon>Sphingomonadales</taxon>
        <taxon>Sphingomonadaceae</taxon>
        <taxon>Sphingomonas</taxon>
    </lineage>
</organism>
<dbReference type="Gene3D" id="3.50.50.60">
    <property type="entry name" value="FAD/NAD(P)-binding domain"/>
    <property type="match status" value="2"/>
</dbReference>
<feature type="domain" description="FAD-dependent urate hydroxylase HpyO/Asp monooxygenase CreE-like FAD/NAD(P)-binding" evidence="1">
    <location>
        <begin position="9"/>
        <end position="148"/>
    </location>
</feature>
<dbReference type="PANTHER" id="PTHR40254">
    <property type="entry name" value="BLR0577 PROTEIN"/>
    <property type="match status" value="1"/>
</dbReference>
<dbReference type="Pfam" id="PF13454">
    <property type="entry name" value="NAD_binding_9"/>
    <property type="match status" value="1"/>
</dbReference>
<protein>
    <submittedName>
        <fullName evidence="2">FAD/NAD(P)-binding protein</fullName>
    </submittedName>
</protein>